<dbReference type="GO" id="GO:0009279">
    <property type="term" value="C:cell outer membrane"/>
    <property type="evidence" value="ECO:0007669"/>
    <property type="project" value="UniProtKB-SubCell"/>
</dbReference>
<evidence type="ECO:0000256" key="2">
    <source>
        <dbReference type="ARBA" id="ARBA00008163"/>
    </source>
</evidence>
<dbReference type="SUPFAM" id="SSF56935">
    <property type="entry name" value="Porins"/>
    <property type="match status" value="1"/>
</dbReference>
<evidence type="ECO:0000313" key="10">
    <source>
        <dbReference type="Proteomes" id="UP000245708"/>
    </source>
</evidence>
<reference evidence="9 10" key="1">
    <citation type="submission" date="2018-05" db="EMBL/GenBank/DDBJ databases">
        <title>Genomic Encyclopedia of Type Strains, Phase IV (KMG-IV): sequencing the most valuable type-strain genomes for metagenomic binning, comparative biology and taxonomic classification.</title>
        <authorList>
            <person name="Goeker M."/>
        </authorList>
    </citation>
    <scope>NUCLEOTIDE SEQUENCE [LARGE SCALE GENOMIC DNA]</scope>
    <source>
        <strain evidence="9 10">DSM 16097</strain>
    </source>
</reference>
<dbReference type="AlphaFoldDB" id="A0A316GRG7"/>
<dbReference type="PANTHER" id="PTHR35093:SF8">
    <property type="entry name" value="OUTER MEMBRANE PROTEIN NMB0088-RELATED"/>
    <property type="match status" value="1"/>
</dbReference>
<proteinExistence type="inferred from homology"/>
<keyword evidence="10" id="KW-1185">Reference proteome</keyword>
<keyword evidence="4" id="KW-0812">Transmembrane</keyword>
<evidence type="ECO:0000313" key="9">
    <source>
        <dbReference type="EMBL" id="PWK62622.1"/>
    </source>
</evidence>
<evidence type="ECO:0000256" key="8">
    <source>
        <dbReference type="SAM" id="SignalP"/>
    </source>
</evidence>
<keyword evidence="6" id="KW-0472">Membrane</keyword>
<dbReference type="Gene3D" id="2.40.160.60">
    <property type="entry name" value="Outer membrane protein transport protein (OMPP1/FadL/TodX)"/>
    <property type="match status" value="1"/>
</dbReference>
<keyword evidence="7" id="KW-0998">Cell outer membrane</keyword>
<organism evidence="9 10">
    <name type="scientific">Roseicyclus mahoneyensis</name>
    <dbReference type="NCBI Taxonomy" id="164332"/>
    <lineage>
        <taxon>Bacteria</taxon>
        <taxon>Pseudomonadati</taxon>
        <taxon>Pseudomonadota</taxon>
        <taxon>Alphaproteobacteria</taxon>
        <taxon>Rhodobacterales</taxon>
        <taxon>Roseobacteraceae</taxon>
        <taxon>Roseicyclus</taxon>
    </lineage>
</organism>
<dbReference type="PANTHER" id="PTHR35093">
    <property type="entry name" value="OUTER MEMBRANE PROTEIN NMB0088-RELATED"/>
    <property type="match status" value="1"/>
</dbReference>
<dbReference type="Pfam" id="PF03349">
    <property type="entry name" value="Toluene_X"/>
    <property type="match status" value="1"/>
</dbReference>
<dbReference type="EMBL" id="QGGW01000001">
    <property type="protein sequence ID" value="PWK62622.1"/>
    <property type="molecule type" value="Genomic_DNA"/>
</dbReference>
<dbReference type="OrthoDB" id="6679728at2"/>
<comment type="similarity">
    <text evidence="2">Belongs to the OmpP1/FadL family.</text>
</comment>
<evidence type="ECO:0000256" key="3">
    <source>
        <dbReference type="ARBA" id="ARBA00022452"/>
    </source>
</evidence>
<feature type="signal peptide" evidence="8">
    <location>
        <begin position="1"/>
        <end position="20"/>
    </location>
</feature>
<evidence type="ECO:0000256" key="6">
    <source>
        <dbReference type="ARBA" id="ARBA00023136"/>
    </source>
</evidence>
<comment type="caution">
    <text evidence="9">The sequence shown here is derived from an EMBL/GenBank/DDBJ whole genome shotgun (WGS) entry which is preliminary data.</text>
</comment>
<feature type="chain" id="PRO_5016370239" evidence="8">
    <location>
        <begin position="21"/>
        <end position="384"/>
    </location>
</feature>
<keyword evidence="5 8" id="KW-0732">Signal</keyword>
<dbReference type="Proteomes" id="UP000245708">
    <property type="component" value="Unassembled WGS sequence"/>
</dbReference>
<evidence type="ECO:0000256" key="1">
    <source>
        <dbReference type="ARBA" id="ARBA00004571"/>
    </source>
</evidence>
<keyword evidence="3" id="KW-1134">Transmembrane beta strand</keyword>
<comment type="subcellular location">
    <subcellularLocation>
        <location evidence="1">Cell outer membrane</location>
        <topology evidence="1">Multi-pass membrane protein</topology>
    </subcellularLocation>
</comment>
<dbReference type="RefSeq" id="WP_109665355.1">
    <property type="nucleotide sequence ID" value="NZ_QGGW01000001.1"/>
</dbReference>
<evidence type="ECO:0000256" key="7">
    <source>
        <dbReference type="ARBA" id="ARBA00023237"/>
    </source>
</evidence>
<dbReference type="InterPro" id="IPR005017">
    <property type="entry name" value="OMPP1/FadL/TodX"/>
</dbReference>
<evidence type="ECO:0000256" key="5">
    <source>
        <dbReference type="ARBA" id="ARBA00022729"/>
    </source>
</evidence>
<evidence type="ECO:0000256" key="4">
    <source>
        <dbReference type="ARBA" id="ARBA00022692"/>
    </source>
</evidence>
<protein>
    <submittedName>
        <fullName evidence="9">Long-subunit fatty acid transport protein</fullName>
    </submittedName>
</protein>
<gene>
    <name evidence="9" type="ORF">C7455_101651</name>
</gene>
<dbReference type="GO" id="GO:0015483">
    <property type="term" value="F:long-chain fatty acid transporting porin activity"/>
    <property type="evidence" value="ECO:0007669"/>
    <property type="project" value="TreeGrafter"/>
</dbReference>
<name>A0A316GRG7_9RHOB</name>
<accession>A0A316GRG7</accession>
<sequence length="384" mass="39660">MNRFTAASAALLASTALAQAGGIERNAFTTAILFEQGTYVELGYSFVSPDVSGVQQATASATSLAGTPSGGVAPSYGFATLSFATAINDRLTAALVYDAPVGADVAYAPGPYVFAGSEAELRSQQVTAALRYELTDNISVFGGLRAARVSGDAYVTTTSFSYLLDDAQSDTGFGYMLGAAYEIPDIALRVALTYFSEIDLDLTSREALVGAAGIPASALAAGAVPSSFGITLPDSVLLEAQTGVAEGTLVFGSVRWVDWSEFTITPNFYPAAGGGVGGDLAFYRGDSITYTLGGARVLNDNWTVLGSLLYEEGNGGFVGNLGPTDGRTALSLGARYTNGPIVISGGLQYSWIGDAQTAFGPLQPVASFTDNTALSASIRFGYRF</sequence>